<dbReference type="Proteomes" id="UP001139494">
    <property type="component" value="Unassembled WGS sequence"/>
</dbReference>
<dbReference type="GO" id="GO:0016651">
    <property type="term" value="F:oxidoreductase activity, acting on NAD(P)H"/>
    <property type="evidence" value="ECO:0007669"/>
    <property type="project" value="InterPro"/>
</dbReference>
<evidence type="ECO:0000256" key="1">
    <source>
        <dbReference type="ARBA" id="ARBA00023002"/>
    </source>
</evidence>
<dbReference type="Pfam" id="PF03807">
    <property type="entry name" value="F420_oxidored"/>
    <property type="match status" value="1"/>
</dbReference>
<dbReference type="GO" id="GO:0008823">
    <property type="term" value="F:cupric reductase (NADH) activity"/>
    <property type="evidence" value="ECO:0007669"/>
    <property type="project" value="TreeGrafter"/>
</dbReference>
<gene>
    <name evidence="3" type="primary">npdG</name>
    <name evidence="3" type="ORF">KM295_08430</name>
</gene>
<dbReference type="GO" id="GO:0015677">
    <property type="term" value="P:copper ion import"/>
    <property type="evidence" value="ECO:0007669"/>
    <property type="project" value="TreeGrafter"/>
</dbReference>
<name>A0A9R1CTQ0_9EURY</name>
<protein>
    <submittedName>
        <fullName evidence="3">NADPH-dependent F420 reductase</fullName>
    </submittedName>
</protein>
<feature type="domain" description="Pyrroline-5-carboxylate reductase catalytic N-terminal" evidence="2">
    <location>
        <begin position="2"/>
        <end position="104"/>
    </location>
</feature>
<evidence type="ECO:0000313" key="4">
    <source>
        <dbReference type="Proteomes" id="UP001139494"/>
    </source>
</evidence>
<dbReference type="GO" id="GO:0050661">
    <property type="term" value="F:NADP binding"/>
    <property type="evidence" value="ECO:0007669"/>
    <property type="project" value="InterPro"/>
</dbReference>
<dbReference type="GO" id="GO:0070967">
    <property type="term" value="F:coenzyme F420 binding"/>
    <property type="evidence" value="ECO:0007669"/>
    <property type="project" value="InterPro"/>
</dbReference>
<reference evidence="3" key="1">
    <citation type="journal article" date="2023" name="Front. Microbiol.">
        <title>Genomic-based phylogenetic and metabolic analyses of the genus Natronomonas, and description of Natronomonas aquatica sp. nov.</title>
        <authorList>
            <person name="Garcia-Roldan A."/>
            <person name="Duran-Viseras A."/>
            <person name="de la Haba R.R."/>
            <person name="Corral P."/>
            <person name="Sanchez-Porro C."/>
            <person name="Ventosa A."/>
        </authorList>
    </citation>
    <scope>NUCLEOTIDE SEQUENCE</scope>
    <source>
        <strain evidence="3">F2-12</strain>
    </source>
</reference>
<dbReference type="NCBIfam" id="TIGR01915">
    <property type="entry name" value="npdG"/>
    <property type="match status" value="1"/>
</dbReference>
<organism evidence="3 4">
    <name type="scientific">Natronomonas aquatica</name>
    <dbReference type="NCBI Taxonomy" id="2841590"/>
    <lineage>
        <taxon>Archaea</taxon>
        <taxon>Methanobacteriati</taxon>
        <taxon>Methanobacteriota</taxon>
        <taxon>Stenosarchaea group</taxon>
        <taxon>Halobacteria</taxon>
        <taxon>Halobacteriales</taxon>
        <taxon>Natronomonadaceae</taxon>
        <taxon>Natronomonas</taxon>
    </lineage>
</organism>
<evidence type="ECO:0000259" key="2">
    <source>
        <dbReference type="Pfam" id="PF03807"/>
    </source>
</evidence>
<dbReference type="RefSeq" id="WP_256029525.1">
    <property type="nucleotide sequence ID" value="NZ_JAHLKM010000008.1"/>
</dbReference>
<accession>A0A9R1CTQ0</accession>
<dbReference type="InterPro" id="IPR036291">
    <property type="entry name" value="NAD(P)-bd_dom_sf"/>
</dbReference>
<dbReference type="PANTHER" id="PTHR14239:SF0">
    <property type="entry name" value="F420-DEPENDENT NADP REDUCTASE"/>
    <property type="match status" value="1"/>
</dbReference>
<sequence>MRIALLGGTGDIGRGLALRWGRDTDHELLVGSRDPEKARDRAEAYAAELDERGIEADYKGFENAMAADRADVAVLAVPAYHLVDTVEAVAGRLDPGTVLVTPAVGMRRDEDGFHYNRPGAGSVAALAASAKPDDVPLVGAFHNLPAGGLADLDNDFEWDTLVFGEDDDATATVSDLAAEIEGLRPLDAGGIANAPEIEALTPLLINVAMQNEGLQDLGVQFR</sequence>
<evidence type="ECO:0000313" key="3">
    <source>
        <dbReference type="EMBL" id="MCQ4333504.1"/>
    </source>
</evidence>
<dbReference type="GO" id="GO:0006740">
    <property type="term" value="P:NADPH regeneration"/>
    <property type="evidence" value="ECO:0007669"/>
    <property type="project" value="InterPro"/>
</dbReference>
<proteinExistence type="predicted"/>
<dbReference type="EMBL" id="JAHLKM010000008">
    <property type="protein sequence ID" value="MCQ4333504.1"/>
    <property type="molecule type" value="Genomic_DNA"/>
</dbReference>
<dbReference type="AlphaFoldDB" id="A0A9R1CTQ0"/>
<dbReference type="Gene3D" id="3.40.50.720">
    <property type="entry name" value="NAD(P)-binding Rossmann-like Domain"/>
    <property type="match status" value="1"/>
</dbReference>
<dbReference type="GO" id="GO:0052851">
    <property type="term" value="F:ferric-chelate reductase (NADPH) activity"/>
    <property type="evidence" value="ECO:0007669"/>
    <property type="project" value="TreeGrafter"/>
</dbReference>
<keyword evidence="4" id="KW-1185">Reference proteome</keyword>
<dbReference type="InterPro" id="IPR028939">
    <property type="entry name" value="P5C_Rdtase_cat_N"/>
</dbReference>
<comment type="caution">
    <text evidence="3">The sequence shown here is derived from an EMBL/GenBank/DDBJ whole genome shotgun (WGS) entry which is preliminary data.</text>
</comment>
<dbReference type="InterPro" id="IPR051267">
    <property type="entry name" value="STEAP_metalloreductase"/>
</dbReference>
<dbReference type="PANTHER" id="PTHR14239">
    <property type="entry name" value="DUDULIN-RELATED"/>
    <property type="match status" value="1"/>
</dbReference>
<dbReference type="SUPFAM" id="SSF51735">
    <property type="entry name" value="NAD(P)-binding Rossmann-fold domains"/>
    <property type="match status" value="1"/>
</dbReference>
<dbReference type="InterPro" id="IPR010185">
    <property type="entry name" value="NpdG"/>
</dbReference>
<dbReference type="GO" id="GO:0005886">
    <property type="term" value="C:plasma membrane"/>
    <property type="evidence" value="ECO:0007669"/>
    <property type="project" value="TreeGrafter"/>
</dbReference>
<keyword evidence="1" id="KW-0560">Oxidoreductase</keyword>